<dbReference type="RefSeq" id="WP_318102776.1">
    <property type="nucleotide sequence ID" value="NZ_CP137573.1"/>
</dbReference>
<evidence type="ECO:0000313" key="3">
    <source>
        <dbReference type="Proteomes" id="UP001301731"/>
    </source>
</evidence>
<feature type="region of interest" description="Disordered" evidence="1">
    <location>
        <begin position="187"/>
        <end position="398"/>
    </location>
</feature>
<evidence type="ECO:0000256" key="1">
    <source>
        <dbReference type="SAM" id="MobiDB-lite"/>
    </source>
</evidence>
<protein>
    <submittedName>
        <fullName evidence="2">Uncharacterized protein</fullName>
    </submittedName>
</protein>
<accession>A0ABZ0LQI7</accession>
<dbReference type="Proteomes" id="UP001301731">
    <property type="component" value="Chromosome"/>
</dbReference>
<evidence type="ECO:0000313" key="2">
    <source>
        <dbReference type="EMBL" id="WOX21753.1"/>
    </source>
</evidence>
<dbReference type="EMBL" id="CP137573">
    <property type="protein sequence ID" value="WOX21753.1"/>
    <property type="molecule type" value="Genomic_DNA"/>
</dbReference>
<gene>
    <name evidence="2" type="ORF">R2D22_10210</name>
</gene>
<keyword evidence="3" id="KW-1185">Reference proteome</keyword>
<organism evidence="2 3">
    <name type="scientific">Streptomyces solicathayae</name>
    <dbReference type="NCBI Taxonomy" id="3081768"/>
    <lineage>
        <taxon>Bacteria</taxon>
        <taxon>Bacillati</taxon>
        <taxon>Actinomycetota</taxon>
        <taxon>Actinomycetes</taxon>
        <taxon>Kitasatosporales</taxon>
        <taxon>Streptomycetaceae</taxon>
        <taxon>Streptomyces</taxon>
    </lineage>
</organism>
<sequence>MPEQFDGKPLDALYAMIAFARPGELTARGEALAKAVPELQKIAKDLRHYIGRVQWDGAAGDAFRVWGADMVAQTLRLGDYTNTAATELTRAGQALREAKTALPKPTGTCFEDPTKEAARVAAETGPKLQEAIHQMERLSSYYEVAKERLDAAKEPRFRPIDNSGFDDMERPYATAGRDAPALSAAALPVPPAAPSRGPLGPGDASLRLPADHLPVGSRPDQAKMTLDSVSGAQGRESTHLVAQPTAHSPSVLEEDRWVTSPLTTQVPGRSSPEPRSGLRPGIASGSSASGAAGVSATRPRSFPGLVIGPEPVPRGRSVVPQPGGPESAVRRELPNQAGRLGSSGRAANPVGGPGFVPAAMAPPNLVERRSSTGRPAYLSEDEETWTSGQRNVMPPVID</sequence>
<name>A0ABZ0LQI7_9ACTN</name>
<feature type="compositionally biased region" description="Low complexity" evidence="1">
    <location>
        <begin position="283"/>
        <end position="296"/>
    </location>
</feature>
<reference evidence="2 3" key="1">
    <citation type="submission" date="2023-10" db="EMBL/GenBank/DDBJ databases">
        <title>The genome sequence of Streptomyces sp. HUAS YS2.</title>
        <authorList>
            <person name="Mo P."/>
        </authorList>
    </citation>
    <scope>NUCLEOTIDE SEQUENCE [LARGE SCALE GENOMIC DNA]</scope>
    <source>
        <strain evidence="2 3">HUAS YS2</strain>
    </source>
</reference>
<proteinExistence type="predicted"/>